<sequence length="212" mass="24875">MKHKNLVNLFRSYSIWIIFVRNSKKDNVPAHHLPDISTVRFDINIKTFQSTIYTSLQLLHWKGTNNVIVLISDNTNLGLSIKKKRIFVSRDQGKTYVVRTYIIDGKPIYVDQFIPTKDVLIGISDRTCQNDDYDTWYVPRYYYSCFNGKQVSYLKKKPSSLFLDNRTLVLPYIEQCQGIHEDFQRYKKKSYHSTADDRDGAFDDILRIDAAL</sequence>
<dbReference type="EMBL" id="JWZT01005268">
    <property type="protein sequence ID" value="KII61724.1"/>
    <property type="molecule type" value="Genomic_DNA"/>
</dbReference>
<dbReference type="Proteomes" id="UP000031668">
    <property type="component" value="Unassembled WGS sequence"/>
</dbReference>
<reference evidence="1 2" key="1">
    <citation type="journal article" date="2014" name="Genome Biol. Evol.">
        <title>The genome of the myxosporean Thelohanellus kitauei shows adaptations to nutrient acquisition within its fish host.</title>
        <authorList>
            <person name="Yang Y."/>
            <person name="Xiong J."/>
            <person name="Zhou Z."/>
            <person name="Huo F."/>
            <person name="Miao W."/>
            <person name="Ran C."/>
            <person name="Liu Y."/>
            <person name="Zhang J."/>
            <person name="Feng J."/>
            <person name="Wang M."/>
            <person name="Wang M."/>
            <person name="Wang L."/>
            <person name="Yao B."/>
        </authorList>
    </citation>
    <scope>NUCLEOTIDE SEQUENCE [LARGE SCALE GENOMIC DNA]</scope>
    <source>
        <strain evidence="1">Wuqing</strain>
    </source>
</reference>
<proteinExistence type="predicted"/>
<dbReference type="OrthoDB" id="5949766at2759"/>
<dbReference type="PANTHER" id="PTHR12106:SF27">
    <property type="entry name" value="SORTILIN-RELATED RECEPTOR"/>
    <property type="match status" value="1"/>
</dbReference>
<name>A0A0C2MBK3_THEKT</name>
<organism evidence="1 2">
    <name type="scientific">Thelohanellus kitauei</name>
    <name type="common">Myxosporean</name>
    <dbReference type="NCBI Taxonomy" id="669202"/>
    <lineage>
        <taxon>Eukaryota</taxon>
        <taxon>Metazoa</taxon>
        <taxon>Cnidaria</taxon>
        <taxon>Myxozoa</taxon>
        <taxon>Myxosporea</taxon>
        <taxon>Bivalvulida</taxon>
        <taxon>Platysporina</taxon>
        <taxon>Myxobolidae</taxon>
        <taxon>Thelohanellus</taxon>
    </lineage>
</organism>
<dbReference type="InterPro" id="IPR050310">
    <property type="entry name" value="VPS10-sortilin"/>
</dbReference>
<gene>
    <name evidence="1" type="ORF">RF11_16341</name>
</gene>
<keyword evidence="2" id="KW-1185">Reference proteome</keyword>
<comment type="caution">
    <text evidence="1">The sequence shown here is derived from an EMBL/GenBank/DDBJ whole genome shotgun (WGS) entry which is preliminary data.</text>
</comment>
<protein>
    <submittedName>
        <fullName evidence="1">Uncharacterized protein</fullName>
    </submittedName>
</protein>
<dbReference type="AlphaFoldDB" id="A0A0C2MBK3"/>
<evidence type="ECO:0000313" key="1">
    <source>
        <dbReference type="EMBL" id="KII61724.1"/>
    </source>
</evidence>
<accession>A0A0C2MBK3</accession>
<evidence type="ECO:0000313" key="2">
    <source>
        <dbReference type="Proteomes" id="UP000031668"/>
    </source>
</evidence>
<dbReference type="PANTHER" id="PTHR12106">
    <property type="entry name" value="SORTILIN RELATED"/>
    <property type="match status" value="1"/>
</dbReference>